<name>A0A291M247_9RHOB</name>
<reference evidence="1 2" key="1">
    <citation type="submission" date="2017-05" db="EMBL/GenBank/DDBJ databases">
        <title>Comparative genomic and metabolic analysis of manganese-oxidizing mechanisms in Celeribater manganoxidans DY25T: its adaption to the environment of polymetallic nodule.</title>
        <authorList>
            <person name="Wang X."/>
        </authorList>
    </citation>
    <scope>NUCLEOTIDE SEQUENCE [LARGE SCALE GENOMIC DNA]</scope>
    <source>
        <strain evidence="1 2">DY25</strain>
    </source>
</reference>
<dbReference type="KEGG" id="cmag:CBW24_14125"/>
<dbReference type="OrthoDB" id="5450902at2"/>
<keyword evidence="2" id="KW-1185">Reference proteome</keyword>
<accession>A0A291M247</accession>
<dbReference type="EMBL" id="CP021404">
    <property type="protein sequence ID" value="ATI43029.1"/>
    <property type="molecule type" value="Genomic_DNA"/>
</dbReference>
<evidence type="ECO:0000313" key="2">
    <source>
        <dbReference type="Proteomes" id="UP000219050"/>
    </source>
</evidence>
<evidence type="ECO:0008006" key="3">
    <source>
        <dbReference type="Google" id="ProtNLM"/>
    </source>
</evidence>
<dbReference type="Proteomes" id="UP000219050">
    <property type="component" value="Chromosome"/>
</dbReference>
<gene>
    <name evidence="1" type="ORF">CBW24_14125</name>
</gene>
<dbReference type="RefSeq" id="WP_097373937.1">
    <property type="nucleotide sequence ID" value="NZ_CP021404.1"/>
</dbReference>
<proteinExistence type="predicted"/>
<sequence length="512" mass="56579">MSELAYNLLTEPLVDTDQGLLTLPGVFAAMTRGDLTQFDALRPHQRPAWHMFLVQLGVLALDAGGLRDLPEDEATWRQLLRGLNADHPDDAPWCLIAPEETPAFLQPPWPKTPVKSDTVSTPDGLDMLITTRNHDLKVAVAQQARPADWIHALVSLQTMEGFSGPTWYGASRMNGGSSSRAMLTLAPALPDGKTVHPSRWWQRDTRRLLADRSGVRGITLVWLKDWPDGVQLRVGEDLDPLYIEICRRIRISQNEGRLQATKAGSKAARIINVNGMTDDPWAPTNIAKPRSFTLGDGGEFSYVRLCDLLYSGGWTPAPLCKPAEGDSQDMLLVAEAFARGNSKTGGFRSRVVPISRSVVKGLLGEIATDQSALLIEDIRRIDRALRSGLALMAANGLRDAVGPDHYARTRAGRARLDQEADAMFFPVLWRMLDAPSSEARLQIRAQFMLDLAERARRIFREALPAIPSTAVFRPRAKARATAQLDRGLHLALKYSGLIDHLPDLNQKEPEHG</sequence>
<organism evidence="1 2">
    <name type="scientific">Pacificitalea manganoxidans</name>
    <dbReference type="NCBI Taxonomy" id="1411902"/>
    <lineage>
        <taxon>Bacteria</taxon>
        <taxon>Pseudomonadati</taxon>
        <taxon>Pseudomonadota</taxon>
        <taxon>Alphaproteobacteria</taxon>
        <taxon>Rhodobacterales</taxon>
        <taxon>Paracoccaceae</taxon>
        <taxon>Pacificitalea</taxon>
    </lineage>
</organism>
<dbReference type="AlphaFoldDB" id="A0A291M247"/>
<protein>
    <recommendedName>
        <fullName evidence="3">CRISPR system Cascade subunit CasA</fullName>
    </recommendedName>
</protein>
<evidence type="ECO:0000313" key="1">
    <source>
        <dbReference type="EMBL" id="ATI43029.1"/>
    </source>
</evidence>